<comment type="caution">
    <text evidence="1">The sequence shown here is derived from an EMBL/GenBank/DDBJ whole genome shotgun (WGS) entry which is preliminary data.</text>
</comment>
<keyword evidence="2" id="KW-1185">Reference proteome</keyword>
<evidence type="ECO:0000313" key="2">
    <source>
        <dbReference type="Proteomes" id="UP000664417"/>
    </source>
</evidence>
<organism evidence="1 2">
    <name type="scientific">Acanthopleuribacter pedis</name>
    <dbReference type="NCBI Taxonomy" id="442870"/>
    <lineage>
        <taxon>Bacteria</taxon>
        <taxon>Pseudomonadati</taxon>
        <taxon>Acidobacteriota</taxon>
        <taxon>Holophagae</taxon>
        <taxon>Acanthopleuribacterales</taxon>
        <taxon>Acanthopleuribacteraceae</taxon>
        <taxon>Acanthopleuribacter</taxon>
    </lineage>
</organism>
<protein>
    <submittedName>
        <fullName evidence="1">Uncharacterized protein</fullName>
    </submittedName>
</protein>
<dbReference type="RefSeq" id="WP_207857504.1">
    <property type="nucleotide sequence ID" value="NZ_JAFREP010000004.1"/>
</dbReference>
<accession>A0A8J7U1A6</accession>
<name>A0A8J7U1A6_9BACT</name>
<gene>
    <name evidence="1" type="ORF">J3U88_05825</name>
</gene>
<dbReference type="AlphaFoldDB" id="A0A8J7U1A6"/>
<sequence>MTTYFFLLAILPYFKGEVVPIEGFYILAPEYSAYTVSLEPLTVGTWLEITTQVPLEQQREMGKHLELIYNYQGFQEALWFRGKAIIHEKGGPFGHCCGPIKHHRKVEVVEVFEFSSKPVKAFLKKHPQYVPPPGWEPIRF</sequence>
<dbReference type="EMBL" id="JAFREP010000004">
    <property type="protein sequence ID" value="MBO1317973.1"/>
    <property type="molecule type" value="Genomic_DNA"/>
</dbReference>
<evidence type="ECO:0000313" key="1">
    <source>
        <dbReference type="EMBL" id="MBO1317973.1"/>
    </source>
</evidence>
<proteinExistence type="predicted"/>
<reference evidence="1" key="1">
    <citation type="submission" date="2021-03" db="EMBL/GenBank/DDBJ databases">
        <authorList>
            <person name="Wang G."/>
        </authorList>
    </citation>
    <scope>NUCLEOTIDE SEQUENCE</scope>
    <source>
        <strain evidence="1">KCTC 12899</strain>
    </source>
</reference>
<dbReference type="Proteomes" id="UP000664417">
    <property type="component" value="Unassembled WGS sequence"/>
</dbReference>